<dbReference type="InterPro" id="IPR005793">
    <property type="entry name" value="Formyl_trans_C"/>
</dbReference>
<dbReference type="PANTHER" id="PTHR11138">
    <property type="entry name" value="METHIONYL-TRNA FORMYLTRANSFERASE"/>
    <property type="match status" value="1"/>
</dbReference>
<accession>A0ABQ5KD66</accession>
<feature type="domain" description="Formyl transferase C-terminal" evidence="2">
    <location>
        <begin position="105"/>
        <end position="147"/>
    </location>
</feature>
<comment type="caution">
    <text evidence="3">The sequence shown here is derived from an EMBL/GenBank/DDBJ whole genome shotgun (WGS) entry which is preliminary data.</text>
</comment>
<evidence type="ECO:0000259" key="1">
    <source>
        <dbReference type="Pfam" id="PF00551"/>
    </source>
</evidence>
<proteinExistence type="predicted"/>
<dbReference type="InterPro" id="IPR036477">
    <property type="entry name" value="Formyl_transf_N_sf"/>
</dbReference>
<dbReference type="Proteomes" id="UP001057375">
    <property type="component" value="Unassembled WGS sequence"/>
</dbReference>
<evidence type="ECO:0008006" key="5">
    <source>
        <dbReference type="Google" id="ProtNLM"/>
    </source>
</evidence>
<dbReference type="Gene3D" id="3.40.50.12230">
    <property type="match status" value="1"/>
</dbReference>
<dbReference type="EMBL" id="BQXS01008822">
    <property type="protein sequence ID" value="GKT30491.1"/>
    <property type="molecule type" value="Genomic_DNA"/>
</dbReference>
<dbReference type="InterPro" id="IPR002376">
    <property type="entry name" value="Formyl_transf_N"/>
</dbReference>
<dbReference type="SUPFAM" id="SSF50486">
    <property type="entry name" value="FMT C-terminal domain-like"/>
    <property type="match status" value="1"/>
</dbReference>
<dbReference type="SUPFAM" id="SSF53328">
    <property type="entry name" value="Formyltransferase"/>
    <property type="match status" value="1"/>
</dbReference>
<evidence type="ECO:0000259" key="2">
    <source>
        <dbReference type="Pfam" id="PF02911"/>
    </source>
</evidence>
<dbReference type="Pfam" id="PF00551">
    <property type="entry name" value="Formyl_trans_N"/>
    <property type="match status" value="1"/>
</dbReference>
<dbReference type="PANTHER" id="PTHR11138:SF5">
    <property type="entry name" value="METHIONYL-TRNA FORMYLTRANSFERASE, MITOCHONDRIAL"/>
    <property type="match status" value="1"/>
</dbReference>
<protein>
    <recommendedName>
        <fullName evidence="5">Formyl transferase N-terminal domain-containing protein</fullName>
    </recommendedName>
</protein>
<gene>
    <name evidence="3" type="ORF">ADUPG1_005517</name>
</gene>
<reference evidence="3" key="1">
    <citation type="submission" date="2022-03" db="EMBL/GenBank/DDBJ databases">
        <title>Draft genome sequence of Aduncisulcus paluster, a free-living microaerophilic Fornicata.</title>
        <authorList>
            <person name="Yuyama I."/>
            <person name="Kume K."/>
            <person name="Tamura T."/>
            <person name="Inagaki Y."/>
            <person name="Hashimoto T."/>
        </authorList>
    </citation>
    <scope>NUCLEOTIDE SEQUENCE</scope>
    <source>
        <strain evidence="3">NY0171</strain>
    </source>
</reference>
<dbReference type="InterPro" id="IPR011034">
    <property type="entry name" value="Formyl_transferase-like_C_sf"/>
</dbReference>
<evidence type="ECO:0000313" key="3">
    <source>
        <dbReference type="EMBL" id="GKT30491.1"/>
    </source>
</evidence>
<feature type="domain" description="Formyl transferase N-terminal" evidence="1">
    <location>
        <begin position="2"/>
        <end position="69"/>
    </location>
</feature>
<keyword evidence="4" id="KW-1185">Reference proteome</keyword>
<evidence type="ECO:0000313" key="4">
    <source>
        <dbReference type="Proteomes" id="UP001057375"/>
    </source>
</evidence>
<name>A0ABQ5KD66_9EUKA</name>
<sequence>MGVVNIHGGKLPEYRGASTLQWAIINGEDSTAATLHFVDEGVDTGPVIDSAEVVIETHDSALSVLGKVLNASALLLDIWLPILLQGEVSSYPQDESKAHVWSRCTPEDGLIDWAQSDEEISLLTRALAAPWTGAFYYTNDNKKVVIDYALSPPEVAKLRKEAGRAAW</sequence>
<organism evidence="3 4">
    <name type="scientific">Aduncisulcus paluster</name>
    <dbReference type="NCBI Taxonomy" id="2918883"/>
    <lineage>
        <taxon>Eukaryota</taxon>
        <taxon>Metamonada</taxon>
        <taxon>Carpediemonas-like organisms</taxon>
        <taxon>Aduncisulcus</taxon>
    </lineage>
</organism>
<dbReference type="Pfam" id="PF02911">
    <property type="entry name" value="Formyl_trans_C"/>
    <property type="match status" value="1"/>
</dbReference>